<comment type="caution">
    <text evidence="1">The sequence shown here is derived from an EMBL/GenBank/DDBJ whole genome shotgun (WGS) entry which is preliminary data.</text>
</comment>
<evidence type="ECO:0008006" key="3">
    <source>
        <dbReference type="Google" id="ProtNLM"/>
    </source>
</evidence>
<organism evidence="1 2">
    <name type="scientific">Ganoderma sinense ZZ0214-1</name>
    <dbReference type="NCBI Taxonomy" id="1077348"/>
    <lineage>
        <taxon>Eukaryota</taxon>
        <taxon>Fungi</taxon>
        <taxon>Dikarya</taxon>
        <taxon>Basidiomycota</taxon>
        <taxon>Agaricomycotina</taxon>
        <taxon>Agaricomycetes</taxon>
        <taxon>Polyporales</taxon>
        <taxon>Polyporaceae</taxon>
        <taxon>Ganoderma</taxon>
    </lineage>
</organism>
<dbReference type="OrthoDB" id="2758338at2759"/>
<evidence type="ECO:0000313" key="1">
    <source>
        <dbReference type="EMBL" id="PIL37599.1"/>
    </source>
</evidence>
<sequence length="204" mass="22744">MHILPLEIQHNIFIMDCTDGGRTGLALTLTSKAYRDAVRPVRLHSVAVRAFPHIDGVLQAYKRDLADLEASGSSLKPCIRHLLLSPEDVAYEYELVDESASAAVDDETYIGSVVALLQLVRPTLTTLAHTAQLRLQDLGGAWPRLEELTVHLGTRLKDLEEFFEPRENDTFVGTRQREVAAYFERSEEISEEDKTGPWTLGAAT</sequence>
<accession>A0A2G8SV08</accession>
<keyword evidence="2" id="KW-1185">Reference proteome</keyword>
<proteinExistence type="predicted"/>
<dbReference type="EMBL" id="AYKW01000001">
    <property type="protein sequence ID" value="PIL37599.1"/>
    <property type="molecule type" value="Genomic_DNA"/>
</dbReference>
<protein>
    <recommendedName>
        <fullName evidence="3">F-box domain-containing protein</fullName>
    </recommendedName>
</protein>
<dbReference type="Proteomes" id="UP000230002">
    <property type="component" value="Unassembled WGS sequence"/>
</dbReference>
<dbReference type="STRING" id="1077348.A0A2G8SV08"/>
<reference evidence="1 2" key="1">
    <citation type="journal article" date="2015" name="Sci. Rep.">
        <title>Chromosome-level genome map provides insights into diverse defense mechanisms in the medicinal fungus Ganoderma sinense.</title>
        <authorList>
            <person name="Zhu Y."/>
            <person name="Xu J."/>
            <person name="Sun C."/>
            <person name="Zhou S."/>
            <person name="Xu H."/>
            <person name="Nelson D.R."/>
            <person name="Qian J."/>
            <person name="Song J."/>
            <person name="Luo H."/>
            <person name="Xiang L."/>
            <person name="Li Y."/>
            <person name="Xu Z."/>
            <person name="Ji A."/>
            <person name="Wang L."/>
            <person name="Lu S."/>
            <person name="Hayward A."/>
            <person name="Sun W."/>
            <person name="Li X."/>
            <person name="Schwartz D.C."/>
            <person name="Wang Y."/>
            <person name="Chen S."/>
        </authorList>
    </citation>
    <scope>NUCLEOTIDE SEQUENCE [LARGE SCALE GENOMIC DNA]</scope>
    <source>
        <strain evidence="1 2">ZZ0214-1</strain>
    </source>
</reference>
<gene>
    <name evidence="1" type="ORF">GSI_01293</name>
</gene>
<evidence type="ECO:0000313" key="2">
    <source>
        <dbReference type="Proteomes" id="UP000230002"/>
    </source>
</evidence>
<name>A0A2G8SV08_9APHY</name>
<dbReference type="AlphaFoldDB" id="A0A2G8SV08"/>